<name>C2ELI5_9LACO</name>
<evidence type="ECO:0000313" key="2">
    <source>
        <dbReference type="Proteomes" id="UP000005583"/>
    </source>
</evidence>
<reference evidence="1 2" key="1">
    <citation type="submission" date="2009-01" db="EMBL/GenBank/DDBJ databases">
        <authorList>
            <person name="Qin X."/>
            <person name="Bachman B."/>
            <person name="Battles P."/>
            <person name="Bell A."/>
            <person name="Bess C."/>
            <person name="Bickham C."/>
            <person name="Chaboub L."/>
            <person name="Chen D."/>
            <person name="Coyle M."/>
            <person name="Deiros D.R."/>
            <person name="Dinh H."/>
            <person name="Forbes L."/>
            <person name="Fowler G."/>
            <person name="Francisco L."/>
            <person name="Fu Q."/>
            <person name="Gubbala S."/>
            <person name="Hale W."/>
            <person name="Han Y."/>
            <person name="Hemphill L."/>
            <person name="Highlander S.K."/>
            <person name="Hirani K."/>
            <person name="Hogues M."/>
            <person name="Jackson L."/>
            <person name="Jakkamsetti A."/>
            <person name="Javaid M."/>
            <person name="Jiang H."/>
            <person name="Korchina V."/>
            <person name="Kovar C."/>
            <person name="Lara F."/>
            <person name="Lee S."/>
            <person name="Mata R."/>
            <person name="Mathew T."/>
            <person name="Moen C."/>
            <person name="Morales K."/>
            <person name="Munidasa M."/>
            <person name="Nazareth L."/>
            <person name="Ngo R."/>
            <person name="Nguyen L."/>
            <person name="Okwuonu G."/>
            <person name="Ongeri F."/>
            <person name="Patil S."/>
            <person name="Petrosino J."/>
            <person name="Pham C."/>
            <person name="Pham P."/>
            <person name="Pu L.-L."/>
            <person name="Puazo M."/>
            <person name="Raj R."/>
            <person name="Reid J."/>
            <person name="Rouhana J."/>
            <person name="Saada N."/>
            <person name="Shang Y."/>
            <person name="Simmons D."/>
            <person name="Thornton R."/>
            <person name="Warren J."/>
            <person name="Weissenberger G."/>
            <person name="Zhang J."/>
            <person name="Zhang L."/>
            <person name="Zhou C."/>
            <person name="Zhu D."/>
            <person name="Muzny D."/>
            <person name="Worley K."/>
            <person name="Gibbs R."/>
        </authorList>
    </citation>
    <scope>NUCLEOTIDE SEQUENCE [LARGE SCALE GENOMIC DNA]</scope>
    <source>
        <strain evidence="1 2">DSM 16047</strain>
    </source>
</reference>
<gene>
    <name evidence="1" type="ORF">HMPREF0548_0531</name>
</gene>
<keyword evidence="2" id="KW-1185">Reference proteome</keyword>
<dbReference type="HOGENOM" id="CLU_823342_0_0_9"/>
<proteinExistence type="predicted"/>
<dbReference type="NCBIfam" id="TIGR04320">
    <property type="entry name" value="Surf_Exclu_PgrA"/>
    <property type="match status" value="1"/>
</dbReference>
<dbReference type="InterPro" id="IPR027607">
    <property type="entry name" value="Surf_Exclu_SEC10/PgrA"/>
</dbReference>
<sequence>MPFLLSPAIRYNKDISKKFQKMISERSIVMNKKMITTLLASVCLLGPAGTIMQTMPQTVQAATKGRVQVKGKKKIRLYTAKGKKTKYYAYVGKKYAYSTKKRIKIGKKKYLAYKLSANSYWLLAKDAKLVKKTSTSSSTYAQANIKMPQGYTREALLEAYKGKPSANFIKACMEGMEINDFSRVISGETKADEKIINPDRLTASEQKELAEFSLRVINNAREQLGLRPWVYSTGTQRLADDIAKEYQDNGRSIKDNGHYVAGIVRVCQKHGLNLDDNYVEDMAGFSINKKTMPMGEMKRDVYFGLKQMIFGFAGANETQRNNKSLYREWEHAGDLFNTQGSRHDGDYNYYGFSLSKTGNVYSMHYISVPSFVVESEEYNTGFRP</sequence>
<comment type="caution">
    <text evidence="1">The sequence shown here is derived from an EMBL/GenBank/DDBJ whole genome shotgun (WGS) entry which is preliminary data.</text>
</comment>
<organism evidence="1 2">
    <name type="scientific">Lactobacillus ultunensis DSM 16047</name>
    <dbReference type="NCBI Taxonomy" id="525365"/>
    <lineage>
        <taxon>Bacteria</taxon>
        <taxon>Bacillati</taxon>
        <taxon>Bacillota</taxon>
        <taxon>Bacilli</taxon>
        <taxon>Lactobacillales</taxon>
        <taxon>Lactobacillaceae</taxon>
        <taxon>Lactobacillus</taxon>
    </lineage>
</organism>
<evidence type="ECO:0000313" key="1">
    <source>
        <dbReference type="EMBL" id="EEJ72633.1"/>
    </source>
</evidence>
<dbReference type="STRING" id="525365.HMPREF0548_0531"/>
<dbReference type="eggNOG" id="COG1196">
    <property type="taxonomic scope" value="Bacteria"/>
</dbReference>
<protein>
    <recommendedName>
        <fullName evidence="3">SEC10/PgrA surface exclusion domain-containing protein</fullName>
    </recommendedName>
</protein>
<accession>C2ELI5</accession>
<dbReference type="EMBL" id="ACGU01000032">
    <property type="protein sequence ID" value="EEJ72633.1"/>
    <property type="molecule type" value="Genomic_DNA"/>
</dbReference>
<dbReference type="AlphaFoldDB" id="C2ELI5"/>
<evidence type="ECO:0008006" key="3">
    <source>
        <dbReference type="Google" id="ProtNLM"/>
    </source>
</evidence>
<dbReference type="Proteomes" id="UP000005583">
    <property type="component" value="Unassembled WGS sequence"/>
</dbReference>